<dbReference type="Proteomes" id="UP000267821">
    <property type="component" value="Unassembled WGS sequence"/>
</dbReference>
<dbReference type="EMBL" id="ML121530">
    <property type="protein sequence ID" value="RPB28065.1"/>
    <property type="molecule type" value="Genomic_DNA"/>
</dbReference>
<dbReference type="OrthoDB" id="5355583at2759"/>
<keyword evidence="2" id="KW-1185">Reference proteome</keyword>
<reference evidence="1 2" key="1">
    <citation type="journal article" date="2018" name="Nat. Ecol. Evol.">
        <title>Pezizomycetes genomes reveal the molecular basis of ectomycorrhizal truffle lifestyle.</title>
        <authorList>
            <person name="Murat C."/>
            <person name="Payen T."/>
            <person name="Noel B."/>
            <person name="Kuo A."/>
            <person name="Morin E."/>
            <person name="Chen J."/>
            <person name="Kohler A."/>
            <person name="Krizsan K."/>
            <person name="Balestrini R."/>
            <person name="Da Silva C."/>
            <person name="Montanini B."/>
            <person name="Hainaut M."/>
            <person name="Levati E."/>
            <person name="Barry K.W."/>
            <person name="Belfiori B."/>
            <person name="Cichocki N."/>
            <person name="Clum A."/>
            <person name="Dockter R.B."/>
            <person name="Fauchery L."/>
            <person name="Guy J."/>
            <person name="Iotti M."/>
            <person name="Le Tacon F."/>
            <person name="Lindquist E.A."/>
            <person name="Lipzen A."/>
            <person name="Malagnac F."/>
            <person name="Mello A."/>
            <person name="Molinier V."/>
            <person name="Miyauchi S."/>
            <person name="Poulain J."/>
            <person name="Riccioni C."/>
            <person name="Rubini A."/>
            <person name="Sitrit Y."/>
            <person name="Splivallo R."/>
            <person name="Traeger S."/>
            <person name="Wang M."/>
            <person name="Zifcakova L."/>
            <person name="Wipf D."/>
            <person name="Zambonelli A."/>
            <person name="Paolocci F."/>
            <person name="Nowrousian M."/>
            <person name="Ottonello S."/>
            <person name="Baldrian P."/>
            <person name="Spatafora J.W."/>
            <person name="Henrissat B."/>
            <person name="Nagy L.G."/>
            <person name="Aury J.M."/>
            <person name="Wincker P."/>
            <person name="Grigoriev I.V."/>
            <person name="Bonfante P."/>
            <person name="Martin F.M."/>
        </authorList>
    </citation>
    <scope>NUCLEOTIDE SEQUENCE [LARGE SCALE GENOMIC DNA]</scope>
    <source>
        <strain evidence="1 2">ATCC MYA-4762</strain>
    </source>
</reference>
<gene>
    <name evidence="1" type="ORF">L211DRAFT_834066</name>
</gene>
<evidence type="ECO:0000313" key="1">
    <source>
        <dbReference type="EMBL" id="RPB28065.1"/>
    </source>
</evidence>
<dbReference type="InParanoid" id="A0A3N4MH51"/>
<dbReference type="AlphaFoldDB" id="A0A3N4MH51"/>
<protein>
    <submittedName>
        <fullName evidence="1">Uncharacterized protein</fullName>
    </submittedName>
</protein>
<name>A0A3N4MH51_9PEZI</name>
<accession>A0A3N4MH51</accession>
<organism evidence="1 2">
    <name type="scientific">Terfezia boudieri ATCC MYA-4762</name>
    <dbReference type="NCBI Taxonomy" id="1051890"/>
    <lineage>
        <taxon>Eukaryota</taxon>
        <taxon>Fungi</taxon>
        <taxon>Dikarya</taxon>
        <taxon>Ascomycota</taxon>
        <taxon>Pezizomycotina</taxon>
        <taxon>Pezizomycetes</taxon>
        <taxon>Pezizales</taxon>
        <taxon>Pezizaceae</taxon>
        <taxon>Terfezia</taxon>
    </lineage>
</organism>
<proteinExistence type="predicted"/>
<evidence type="ECO:0000313" key="2">
    <source>
        <dbReference type="Proteomes" id="UP000267821"/>
    </source>
</evidence>
<sequence>MKDMRDNNGTGEVYGLITTGGSWRMFSYNGIDFQMTRKIEAVSEGMDQERELWMKEYSIVG</sequence>